<organism evidence="1">
    <name type="scientific">hydrothermal vent metagenome</name>
    <dbReference type="NCBI Taxonomy" id="652676"/>
    <lineage>
        <taxon>unclassified sequences</taxon>
        <taxon>metagenomes</taxon>
        <taxon>ecological metagenomes</taxon>
    </lineage>
</organism>
<dbReference type="AlphaFoldDB" id="A0A3B1CW66"/>
<proteinExistence type="predicted"/>
<sequence>MENVEGATIEARRAADTRTVSSLKRSAISQRNYTAAARDEKVKFAETKRNGQVTDYQNGDRVELHSKKKIEEARRSAPESSQAELFGSSWNKDKTAYDYELSKFNDLIVKIVDREDRSQVARQYPTKGQMNYKNAFRKFMELIGL</sequence>
<evidence type="ECO:0000313" key="1">
    <source>
        <dbReference type="EMBL" id="VAX23465.1"/>
    </source>
</evidence>
<protein>
    <submittedName>
        <fullName evidence="1">Uncharacterized protein</fullName>
    </submittedName>
</protein>
<gene>
    <name evidence="1" type="ORF">MNBD_NITROSPINAE03-212</name>
</gene>
<dbReference type="EMBL" id="UOGB01000273">
    <property type="protein sequence ID" value="VAX23465.1"/>
    <property type="molecule type" value="Genomic_DNA"/>
</dbReference>
<accession>A0A3B1CW66</accession>
<name>A0A3B1CW66_9ZZZZ</name>
<reference evidence="1" key="1">
    <citation type="submission" date="2018-06" db="EMBL/GenBank/DDBJ databases">
        <authorList>
            <person name="Zhirakovskaya E."/>
        </authorList>
    </citation>
    <scope>NUCLEOTIDE SEQUENCE</scope>
</reference>